<feature type="binding site" evidence="9">
    <location>
        <begin position="10"/>
        <end position="12"/>
    </location>
    <ligand>
        <name>substrate</name>
    </ligand>
</feature>
<keyword evidence="8 9" id="KW-0119">Carbohydrate metabolism</keyword>
<evidence type="ECO:0000256" key="1">
    <source>
        <dbReference type="ARBA" id="ARBA00022679"/>
    </source>
</evidence>
<dbReference type="CDD" id="cd01174">
    <property type="entry name" value="ribokinase"/>
    <property type="match status" value="1"/>
</dbReference>
<dbReference type="InterPro" id="IPR011611">
    <property type="entry name" value="PfkB_dom"/>
</dbReference>
<keyword evidence="5 9" id="KW-0067">ATP-binding</keyword>
<dbReference type="Gene3D" id="3.40.1190.20">
    <property type="match status" value="1"/>
</dbReference>
<dbReference type="UniPathway" id="UPA00916">
    <property type="reaction ID" value="UER00889"/>
</dbReference>
<accession>A0A8J6IV51</accession>
<dbReference type="PANTHER" id="PTHR10584">
    <property type="entry name" value="SUGAR KINASE"/>
    <property type="match status" value="1"/>
</dbReference>
<protein>
    <recommendedName>
        <fullName evidence="9">Ribokinase</fullName>
        <shortName evidence="9">RK</shortName>
        <ecNumber evidence="9">2.7.1.15</ecNumber>
    </recommendedName>
</protein>
<keyword evidence="7 9" id="KW-0630">Potassium</keyword>
<feature type="active site" description="Proton acceptor" evidence="9">
    <location>
        <position position="243"/>
    </location>
</feature>
<dbReference type="PRINTS" id="PR00990">
    <property type="entry name" value="RIBOKINASE"/>
</dbReference>
<keyword evidence="9" id="KW-0963">Cytoplasm</keyword>
<name>A0A8J6IV51_9ALTE</name>
<dbReference type="EC" id="2.7.1.15" evidence="9"/>
<feature type="binding site" evidence="9">
    <location>
        <position position="239"/>
    </location>
    <ligand>
        <name>K(+)</name>
        <dbReference type="ChEBI" id="CHEBI:29103"/>
    </ligand>
</feature>
<evidence type="ECO:0000256" key="5">
    <source>
        <dbReference type="ARBA" id="ARBA00022840"/>
    </source>
</evidence>
<reference evidence="11" key="1">
    <citation type="journal article" date="2018" name="Int. J. Syst. Evol. Microbiol.">
        <title>Neptunicella marina gen. nov., sp. nov., isolated from surface seawater.</title>
        <authorList>
            <person name="Liu X."/>
            <person name="Lai Q."/>
            <person name="Du Y."/>
            <person name="Zhang X."/>
            <person name="Liu Z."/>
            <person name="Sun F."/>
            <person name="Shao Z."/>
        </authorList>
    </citation>
    <scope>NUCLEOTIDE SEQUENCE</scope>
    <source>
        <strain evidence="11">S27-2</strain>
    </source>
</reference>
<keyword evidence="4 9" id="KW-0418">Kinase</keyword>
<proteinExistence type="inferred from homology"/>
<reference evidence="11" key="2">
    <citation type="submission" date="2020-08" db="EMBL/GenBank/DDBJ databases">
        <authorList>
            <person name="Lai Q."/>
        </authorList>
    </citation>
    <scope>NUCLEOTIDE SEQUENCE</scope>
    <source>
        <strain evidence="11">S27-2</strain>
    </source>
</reference>
<evidence type="ECO:0000256" key="6">
    <source>
        <dbReference type="ARBA" id="ARBA00022842"/>
    </source>
</evidence>
<feature type="binding site" evidence="9">
    <location>
        <begin position="242"/>
        <end position="243"/>
    </location>
    <ligand>
        <name>ATP</name>
        <dbReference type="ChEBI" id="CHEBI:30616"/>
    </ligand>
</feature>
<dbReference type="PANTHER" id="PTHR10584:SF166">
    <property type="entry name" value="RIBOKINASE"/>
    <property type="match status" value="1"/>
</dbReference>
<dbReference type="AlphaFoldDB" id="A0A8J6IV51"/>
<gene>
    <name evidence="9" type="primary">rbsK</name>
    <name evidence="11" type="ORF">H8B19_09835</name>
</gene>
<dbReference type="GO" id="GO:0019303">
    <property type="term" value="P:D-ribose catabolic process"/>
    <property type="evidence" value="ECO:0007669"/>
    <property type="project" value="UniProtKB-UniRule"/>
</dbReference>
<evidence type="ECO:0000256" key="3">
    <source>
        <dbReference type="ARBA" id="ARBA00022741"/>
    </source>
</evidence>
<feature type="binding site" evidence="9">
    <location>
        <position position="136"/>
    </location>
    <ligand>
        <name>substrate</name>
    </ligand>
</feature>
<comment type="subcellular location">
    <subcellularLocation>
        <location evidence="9">Cytoplasm</location>
    </subcellularLocation>
</comment>
<keyword evidence="3 9" id="KW-0547">Nucleotide-binding</keyword>
<comment type="cofactor">
    <cofactor evidence="9">
        <name>Mg(2+)</name>
        <dbReference type="ChEBI" id="CHEBI:18420"/>
    </cofactor>
    <text evidence="9">Requires a divalent cation, most likely magnesium in vivo, as an electrophilic catalyst to aid phosphoryl group transfer. It is the chelate of the metal and the nucleotide that is the actual substrate.</text>
</comment>
<dbReference type="GO" id="GO:0046872">
    <property type="term" value="F:metal ion binding"/>
    <property type="evidence" value="ECO:0007669"/>
    <property type="project" value="UniProtKB-KW"/>
</dbReference>
<comment type="activity regulation">
    <text evidence="9">Activated by a monovalent cation that binds near, but not in, the active site. The most likely occupant of the site in vivo is potassium. Ion binding induces a conformational change that may alter substrate affinity.</text>
</comment>
<feature type="binding site" evidence="9">
    <location>
        <position position="273"/>
    </location>
    <ligand>
        <name>K(+)</name>
        <dbReference type="ChEBI" id="CHEBI:29103"/>
    </ligand>
</feature>
<evidence type="ECO:0000313" key="12">
    <source>
        <dbReference type="Proteomes" id="UP000601768"/>
    </source>
</evidence>
<evidence type="ECO:0000256" key="8">
    <source>
        <dbReference type="ARBA" id="ARBA00023277"/>
    </source>
</evidence>
<comment type="pathway">
    <text evidence="9">Carbohydrate metabolism; D-ribose degradation; D-ribose 5-phosphate from beta-D-ribopyranose: step 2/2.</text>
</comment>
<dbReference type="GO" id="GO:0005524">
    <property type="term" value="F:ATP binding"/>
    <property type="evidence" value="ECO:0007669"/>
    <property type="project" value="UniProtKB-UniRule"/>
</dbReference>
<feature type="binding site" evidence="9">
    <location>
        <position position="278"/>
    </location>
    <ligand>
        <name>K(+)</name>
        <dbReference type="ChEBI" id="CHEBI:29103"/>
    </ligand>
</feature>
<dbReference type="GO" id="GO:0005737">
    <property type="term" value="C:cytoplasm"/>
    <property type="evidence" value="ECO:0007669"/>
    <property type="project" value="UniProtKB-SubCell"/>
</dbReference>
<comment type="caution">
    <text evidence="9">Lacks conserved residue(s) required for the propagation of feature annotation.</text>
</comment>
<feature type="binding site" evidence="9">
    <location>
        <begin position="211"/>
        <end position="216"/>
    </location>
    <ligand>
        <name>ATP</name>
        <dbReference type="ChEBI" id="CHEBI:30616"/>
    </ligand>
</feature>
<feature type="binding site" evidence="9">
    <location>
        <position position="243"/>
    </location>
    <ligand>
        <name>substrate</name>
    </ligand>
</feature>
<sequence length="297" mass="31586">MAIINLGSINIDHVYQVDHFVTPGETMASSDYQQLLGGKGANQSIALAKAGAVVKHIGALHKSDEAFKQQMLDYGVDGSEIKLTDTPSGHAIIQVIPEGENAIVLFGGANQAIEQQHIADVLVTCSEDDWFLTQNETALVPEALQMARQAGLSVAYNPAPATDVVKQVNPDWVDLLIVNQTEAELVSGCDSLEAQMEYFQQHWPNTDVLLTLGKAGATLITREGVLAADAYEVKALDTTAAGDTFIGFFLAFFAQGEEVGVAMQMACAAAALAVQKAGAAQSIPAVEEVLDFIEETH</sequence>
<keyword evidence="1 9" id="KW-0808">Transferase</keyword>
<comment type="subunit">
    <text evidence="9">Homodimer.</text>
</comment>
<evidence type="ECO:0000256" key="7">
    <source>
        <dbReference type="ARBA" id="ARBA00022958"/>
    </source>
</evidence>
<dbReference type="GO" id="GO:0004747">
    <property type="term" value="F:ribokinase activity"/>
    <property type="evidence" value="ECO:0007669"/>
    <property type="project" value="UniProtKB-UniRule"/>
</dbReference>
<evidence type="ECO:0000256" key="9">
    <source>
        <dbReference type="HAMAP-Rule" id="MF_01987"/>
    </source>
</evidence>
<dbReference type="EMBL" id="JACNEP010000006">
    <property type="protein sequence ID" value="MBC3766181.1"/>
    <property type="molecule type" value="Genomic_DNA"/>
</dbReference>
<dbReference type="RefSeq" id="WP_186506651.1">
    <property type="nucleotide sequence ID" value="NZ_JACNEP010000006.1"/>
</dbReference>
<dbReference type="HAMAP" id="MF_01987">
    <property type="entry name" value="Ribokinase"/>
    <property type="match status" value="1"/>
</dbReference>
<feature type="domain" description="Carbohydrate kinase PfkB" evidence="10">
    <location>
        <begin position="6"/>
        <end position="284"/>
    </location>
</feature>
<dbReference type="Pfam" id="PF00294">
    <property type="entry name" value="PfkB"/>
    <property type="match status" value="1"/>
</dbReference>
<feature type="binding site" evidence="9">
    <location>
        <position position="237"/>
    </location>
    <ligand>
        <name>K(+)</name>
        <dbReference type="ChEBI" id="CHEBI:29103"/>
    </ligand>
</feature>
<feature type="binding site" evidence="9">
    <location>
        <position position="282"/>
    </location>
    <ligand>
        <name>K(+)</name>
        <dbReference type="ChEBI" id="CHEBI:29103"/>
    </ligand>
</feature>
<feature type="binding site" evidence="9">
    <location>
        <position position="179"/>
    </location>
    <ligand>
        <name>ATP</name>
        <dbReference type="ChEBI" id="CHEBI:30616"/>
    </ligand>
</feature>
<evidence type="ECO:0000313" key="11">
    <source>
        <dbReference type="EMBL" id="MBC3766181.1"/>
    </source>
</evidence>
<comment type="catalytic activity">
    <reaction evidence="9">
        <text>D-ribose + ATP = D-ribose 5-phosphate + ADP + H(+)</text>
        <dbReference type="Rhea" id="RHEA:13697"/>
        <dbReference type="ChEBI" id="CHEBI:15378"/>
        <dbReference type="ChEBI" id="CHEBI:30616"/>
        <dbReference type="ChEBI" id="CHEBI:47013"/>
        <dbReference type="ChEBI" id="CHEBI:78346"/>
        <dbReference type="ChEBI" id="CHEBI:456216"/>
        <dbReference type="EC" id="2.7.1.15"/>
    </reaction>
</comment>
<comment type="caution">
    <text evidence="11">The sequence shown here is derived from an EMBL/GenBank/DDBJ whole genome shotgun (WGS) entry which is preliminary data.</text>
</comment>
<keyword evidence="12" id="KW-1185">Reference proteome</keyword>
<evidence type="ECO:0000256" key="2">
    <source>
        <dbReference type="ARBA" id="ARBA00022723"/>
    </source>
</evidence>
<comment type="similarity">
    <text evidence="9">Belongs to the carbohydrate kinase PfkB family. Ribokinase subfamily.</text>
</comment>
<evidence type="ECO:0000256" key="4">
    <source>
        <dbReference type="ARBA" id="ARBA00022777"/>
    </source>
</evidence>
<keyword evidence="6 9" id="KW-0460">Magnesium</keyword>
<dbReference type="InterPro" id="IPR029056">
    <property type="entry name" value="Ribokinase-like"/>
</dbReference>
<dbReference type="InterPro" id="IPR011877">
    <property type="entry name" value="Ribokinase"/>
</dbReference>
<feature type="binding site" evidence="9">
    <location>
        <begin position="38"/>
        <end position="42"/>
    </location>
    <ligand>
        <name>substrate</name>
    </ligand>
</feature>
<feature type="binding site" evidence="9">
    <location>
        <position position="276"/>
    </location>
    <ligand>
        <name>K(+)</name>
        <dbReference type="ChEBI" id="CHEBI:29103"/>
    </ligand>
</feature>
<evidence type="ECO:0000259" key="10">
    <source>
        <dbReference type="Pfam" id="PF00294"/>
    </source>
</evidence>
<dbReference type="SUPFAM" id="SSF53613">
    <property type="entry name" value="Ribokinase-like"/>
    <property type="match status" value="1"/>
</dbReference>
<comment type="function">
    <text evidence="9">Catalyzes the phosphorylation of ribose at O-5 in a reaction requiring ATP and magnesium. The resulting D-ribose-5-phosphate can then be used either for sythesis of nucleotides, histidine, and tryptophan, or as a component of the pentose phosphate pathway.</text>
</comment>
<dbReference type="Proteomes" id="UP000601768">
    <property type="component" value="Unassembled WGS sequence"/>
</dbReference>
<keyword evidence="2 9" id="KW-0479">Metal-binding</keyword>
<dbReference type="InterPro" id="IPR002139">
    <property type="entry name" value="Ribo/fructo_kinase"/>
</dbReference>
<organism evidence="11 12">
    <name type="scientific">Neptunicella marina</name>
    <dbReference type="NCBI Taxonomy" id="2125989"/>
    <lineage>
        <taxon>Bacteria</taxon>
        <taxon>Pseudomonadati</taxon>
        <taxon>Pseudomonadota</taxon>
        <taxon>Gammaproteobacteria</taxon>
        <taxon>Alteromonadales</taxon>
        <taxon>Alteromonadaceae</taxon>
        <taxon>Neptunicella</taxon>
    </lineage>
</organism>